<evidence type="ECO:0000313" key="5">
    <source>
        <dbReference type="EMBL" id="MBG6140026.1"/>
    </source>
</evidence>
<dbReference type="InterPro" id="IPR005471">
    <property type="entry name" value="Tscrpt_reg_IclR_N"/>
</dbReference>
<dbReference type="InterPro" id="IPR036388">
    <property type="entry name" value="WH-like_DNA-bd_sf"/>
</dbReference>
<dbReference type="Proteomes" id="UP000622552">
    <property type="component" value="Unassembled WGS sequence"/>
</dbReference>
<dbReference type="InterPro" id="IPR014757">
    <property type="entry name" value="Tscrpt_reg_IclR_C"/>
</dbReference>
<comment type="caution">
    <text evidence="5">The sequence shown here is derived from an EMBL/GenBank/DDBJ whole genome shotgun (WGS) entry which is preliminary data.</text>
</comment>
<keyword evidence="6" id="KW-1185">Reference proteome</keyword>
<dbReference type="PANTHER" id="PTHR30136">
    <property type="entry name" value="HELIX-TURN-HELIX TRANSCRIPTIONAL REGULATOR, ICLR FAMILY"/>
    <property type="match status" value="1"/>
</dbReference>
<dbReference type="InterPro" id="IPR029016">
    <property type="entry name" value="GAF-like_dom_sf"/>
</dbReference>
<sequence length="241" mass="26094">MGDTPKGLTPKQIARRCELNLATVYHLVRTLSYEGYLHRRDNGTFVAGLNFSDRYREMSAAFSAPVNVADGLRRAAGRTGHSHFLGRFINGRVAITGVAEGARSPHLEDLIVGFDDGAHATALGKALLGTLSAPARSRYLRESGMRKYTAKTITEHDRLEYELTLHGQRGLFVEVGQYRPNVACAATMVSYGPDPDQIVVLACTLPMEEFVTTAATVNQRIRAAAQGLANALTQSNESGTG</sequence>
<keyword evidence="1" id="KW-0805">Transcription regulation</keyword>
<dbReference type="SUPFAM" id="SSF55781">
    <property type="entry name" value="GAF domain-like"/>
    <property type="match status" value="1"/>
</dbReference>
<dbReference type="GO" id="GO:0045892">
    <property type="term" value="P:negative regulation of DNA-templated transcription"/>
    <property type="evidence" value="ECO:0007669"/>
    <property type="project" value="TreeGrafter"/>
</dbReference>
<feature type="domain" description="IclR-ED" evidence="4">
    <location>
        <begin position="47"/>
        <end position="234"/>
    </location>
</feature>
<organism evidence="5 6">
    <name type="scientific">Longispora fulva</name>
    <dbReference type="NCBI Taxonomy" id="619741"/>
    <lineage>
        <taxon>Bacteria</taxon>
        <taxon>Bacillati</taxon>
        <taxon>Actinomycetota</taxon>
        <taxon>Actinomycetes</taxon>
        <taxon>Micromonosporales</taxon>
        <taxon>Micromonosporaceae</taxon>
        <taxon>Longispora</taxon>
    </lineage>
</organism>
<dbReference type="Gene3D" id="3.30.450.40">
    <property type="match status" value="1"/>
</dbReference>
<dbReference type="Pfam" id="PF09339">
    <property type="entry name" value="HTH_IclR"/>
    <property type="match status" value="1"/>
</dbReference>
<reference evidence="5" key="1">
    <citation type="submission" date="2020-11" db="EMBL/GenBank/DDBJ databases">
        <title>Sequencing the genomes of 1000 actinobacteria strains.</title>
        <authorList>
            <person name="Klenk H.-P."/>
        </authorList>
    </citation>
    <scope>NUCLEOTIDE SEQUENCE</scope>
    <source>
        <strain evidence="5">DSM 45356</strain>
    </source>
</reference>
<evidence type="ECO:0000256" key="1">
    <source>
        <dbReference type="ARBA" id="ARBA00023015"/>
    </source>
</evidence>
<dbReference type="PROSITE" id="PS51078">
    <property type="entry name" value="ICLR_ED"/>
    <property type="match status" value="1"/>
</dbReference>
<dbReference type="PANTHER" id="PTHR30136:SF24">
    <property type="entry name" value="HTH-TYPE TRANSCRIPTIONAL REPRESSOR ALLR"/>
    <property type="match status" value="1"/>
</dbReference>
<dbReference type="AlphaFoldDB" id="A0A8J7GXS6"/>
<protein>
    <submittedName>
        <fullName evidence="5">DNA-binding IclR family transcriptional regulator</fullName>
    </submittedName>
</protein>
<dbReference type="InterPro" id="IPR036390">
    <property type="entry name" value="WH_DNA-bd_sf"/>
</dbReference>
<dbReference type="Pfam" id="PF01614">
    <property type="entry name" value="IclR_C"/>
    <property type="match status" value="1"/>
</dbReference>
<proteinExistence type="predicted"/>
<dbReference type="GO" id="GO:0003700">
    <property type="term" value="F:DNA-binding transcription factor activity"/>
    <property type="evidence" value="ECO:0007669"/>
    <property type="project" value="TreeGrafter"/>
</dbReference>
<dbReference type="InterPro" id="IPR050707">
    <property type="entry name" value="HTH_MetabolicPath_Reg"/>
</dbReference>
<gene>
    <name evidence="5" type="ORF">IW245_006220</name>
</gene>
<dbReference type="EMBL" id="JADOUF010000001">
    <property type="protein sequence ID" value="MBG6140026.1"/>
    <property type="molecule type" value="Genomic_DNA"/>
</dbReference>
<keyword evidence="2 5" id="KW-0238">DNA-binding</keyword>
<name>A0A8J7GXS6_9ACTN</name>
<evidence type="ECO:0000256" key="2">
    <source>
        <dbReference type="ARBA" id="ARBA00023125"/>
    </source>
</evidence>
<keyword evidence="3" id="KW-0804">Transcription</keyword>
<evidence type="ECO:0000259" key="4">
    <source>
        <dbReference type="PROSITE" id="PS51078"/>
    </source>
</evidence>
<dbReference type="GO" id="GO:0003677">
    <property type="term" value="F:DNA binding"/>
    <property type="evidence" value="ECO:0007669"/>
    <property type="project" value="UniProtKB-KW"/>
</dbReference>
<evidence type="ECO:0000313" key="6">
    <source>
        <dbReference type="Proteomes" id="UP000622552"/>
    </source>
</evidence>
<dbReference type="Gene3D" id="1.10.10.10">
    <property type="entry name" value="Winged helix-like DNA-binding domain superfamily/Winged helix DNA-binding domain"/>
    <property type="match status" value="1"/>
</dbReference>
<accession>A0A8J7GXS6</accession>
<dbReference type="SUPFAM" id="SSF46785">
    <property type="entry name" value="Winged helix' DNA-binding domain"/>
    <property type="match status" value="1"/>
</dbReference>
<evidence type="ECO:0000256" key="3">
    <source>
        <dbReference type="ARBA" id="ARBA00023163"/>
    </source>
</evidence>